<feature type="transmembrane region" description="Helical" evidence="7">
    <location>
        <begin position="42"/>
        <end position="58"/>
    </location>
</feature>
<dbReference type="PANTHER" id="PTHR30460:SF0">
    <property type="entry name" value="MODERATE CONDUCTANCE MECHANOSENSITIVE CHANNEL YBIO"/>
    <property type="match status" value="1"/>
</dbReference>
<evidence type="ECO:0000313" key="11">
    <source>
        <dbReference type="EMBL" id="SNR60078.1"/>
    </source>
</evidence>
<dbReference type="GO" id="GO:0005886">
    <property type="term" value="C:plasma membrane"/>
    <property type="evidence" value="ECO:0007669"/>
    <property type="project" value="UniProtKB-SubCell"/>
</dbReference>
<dbReference type="PANTHER" id="PTHR30460">
    <property type="entry name" value="MODERATE CONDUCTANCE MECHANOSENSITIVE CHANNEL YBIO"/>
    <property type="match status" value="1"/>
</dbReference>
<proteinExistence type="inferred from homology"/>
<evidence type="ECO:0000256" key="4">
    <source>
        <dbReference type="ARBA" id="ARBA00022692"/>
    </source>
</evidence>
<feature type="domain" description="Mechanosensitive ion channel MscS" evidence="8">
    <location>
        <begin position="155"/>
        <end position="218"/>
    </location>
</feature>
<name>A0A238XNB7_9PSEU</name>
<evidence type="ECO:0000256" key="1">
    <source>
        <dbReference type="ARBA" id="ARBA00004651"/>
    </source>
</evidence>
<dbReference type="SUPFAM" id="SSF82861">
    <property type="entry name" value="Mechanosensitive channel protein MscS (YggB), transmembrane region"/>
    <property type="match status" value="1"/>
</dbReference>
<keyword evidence="12" id="KW-1185">Reference proteome</keyword>
<dbReference type="InterPro" id="IPR010920">
    <property type="entry name" value="LSM_dom_sf"/>
</dbReference>
<keyword evidence="6 7" id="KW-0472">Membrane</keyword>
<evidence type="ECO:0000259" key="10">
    <source>
        <dbReference type="Pfam" id="PF21088"/>
    </source>
</evidence>
<dbReference type="EMBL" id="FZNW01000011">
    <property type="protein sequence ID" value="SNR60078.1"/>
    <property type="molecule type" value="Genomic_DNA"/>
</dbReference>
<dbReference type="RefSeq" id="WP_089301746.1">
    <property type="nucleotide sequence ID" value="NZ_FZNW01000011.1"/>
</dbReference>
<organism evidence="11 12">
    <name type="scientific">Haloechinothrix alba</name>
    <dbReference type="NCBI Taxonomy" id="664784"/>
    <lineage>
        <taxon>Bacteria</taxon>
        <taxon>Bacillati</taxon>
        <taxon>Actinomycetota</taxon>
        <taxon>Actinomycetes</taxon>
        <taxon>Pseudonocardiales</taxon>
        <taxon>Pseudonocardiaceae</taxon>
        <taxon>Haloechinothrix</taxon>
    </lineage>
</organism>
<accession>A0A238XNB7</accession>
<dbReference type="InterPro" id="IPR023408">
    <property type="entry name" value="MscS_beta-dom_sf"/>
</dbReference>
<dbReference type="Gene3D" id="2.30.30.60">
    <property type="match status" value="1"/>
</dbReference>
<dbReference type="Gene3D" id="1.10.287.1260">
    <property type="match status" value="1"/>
</dbReference>
<dbReference type="SUPFAM" id="SSF82689">
    <property type="entry name" value="Mechanosensitive channel protein MscS (YggB), C-terminal domain"/>
    <property type="match status" value="1"/>
</dbReference>
<dbReference type="Pfam" id="PF00924">
    <property type="entry name" value="MS_channel_2nd"/>
    <property type="match status" value="1"/>
</dbReference>
<evidence type="ECO:0000259" key="8">
    <source>
        <dbReference type="Pfam" id="PF00924"/>
    </source>
</evidence>
<evidence type="ECO:0000256" key="3">
    <source>
        <dbReference type="ARBA" id="ARBA00022475"/>
    </source>
</evidence>
<dbReference type="GO" id="GO:0008381">
    <property type="term" value="F:mechanosensitive monoatomic ion channel activity"/>
    <property type="evidence" value="ECO:0007669"/>
    <property type="project" value="InterPro"/>
</dbReference>
<evidence type="ECO:0000313" key="12">
    <source>
        <dbReference type="Proteomes" id="UP000198348"/>
    </source>
</evidence>
<dbReference type="Proteomes" id="UP000198348">
    <property type="component" value="Unassembled WGS sequence"/>
</dbReference>
<keyword evidence="3" id="KW-1003">Cell membrane</keyword>
<dbReference type="SUPFAM" id="SSF50182">
    <property type="entry name" value="Sm-like ribonucleoproteins"/>
    <property type="match status" value="1"/>
</dbReference>
<dbReference type="Pfam" id="PF21088">
    <property type="entry name" value="MS_channel_1st"/>
    <property type="match status" value="1"/>
</dbReference>
<evidence type="ECO:0000256" key="7">
    <source>
        <dbReference type="SAM" id="Phobius"/>
    </source>
</evidence>
<protein>
    <submittedName>
        <fullName evidence="11">Small conductance mechanosensitive channel</fullName>
    </submittedName>
</protein>
<dbReference type="InterPro" id="IPR049142">
    <property type="entry name" value="MS_channel_1st"/>
</dbReference>
<evidence type="ECO:0000259" key="9">
    <source>
        <dbReference type="Pfam" id="PF21082"/>
    </source>
</evidence>
<feature type="domain" description="Mechanosensitive ion channel transmembrane helices 2/3" evidence="10">
    <location>
        <begin position="113"/>
        <end position="153"/>
    </location>
</feature>
<evidence type="ECO:0000256" key="5">
    <source>
        <dbReference type="ARBA" id="ARBA00022989"/>
    </source>
</evidence>
<dbReference type="InterPro" id="IPR006685">
    <property type="entry name" value="MscS_channel_2nd"/>
</dbReference>
<keyword evidence="5 7" id="KW-1133">Transmembrane helix</keyword>
<dbReference type="OrthoDB" id="4638917at2"/>
<dbReference type="InterPro" id="IPR011014">
    <property type="entry name" value="MscS_channel_TM-2"/>
</dbReference>
<dbReference type="InterPro" id="IPR045276">
    <property type="entry name" value="YbiO_bact"/>
</dbReference>
<evidence type="ECO:0000256" key="2">
    <source>
        <dbReference type="ARBA" id="ARBA00008017"/>
    </source>
</evidence>
<feature type="transmembrane region" description="Helical" evidence="7">
    <location>
        <begin position="108"/>
        <end position="128"/>
    </location>
</feature>
<keyword evidence="4 7" id="KW-0812">Transmembrane</keyword>
<dbReference type="InterPro" id="IPR049278">
    <property type="entry name" value="MS_channel_C"/>
</dbReference>
<dbReference type="FunFam" id="2.30.30.60:FF:000001">
    <property type="entry name" value="MscS Mechanosensitive ion channel"/>
    <property type="match status" value="1"/>
</dbReference>
<sequence>MNAFLSQPECATETGTWCANVYRLTGNDWIAASADWLVAKPLKILVVLVAALVLRYLLHKLINRVTRLPRENNGRTPALLRPLRERAQGVPSNTLIERRQQRARTLGSVLRSITSFVICGIAGLQILAELGINLGPLLASAGVAGVALGFGAQSLVQDFLSGLFMMVEDQYGVGDYVDGGEAEGTVEAVGMRVTTLRDINGTVWYVRNGQIMRIGNYSQSFAVAVVDVPIAYNSDVERASELLGTVASQVTSEDPVRNEVMEPPEVLGVTAMTPENIQLRLTVKVKPGSQWMVQRALSGKISTALTEAGFERPLPRLFGPH</sequence>
<dbReference type="AlphaFoldDB" id="A0A238XNB7"/>
<dbReference type="FunFam" id="1.10.287.1260:FF:000005">
    <property type="entry name" value="Mechanosensitive ion channel family protein"/>
    <property type="match status" value="1"/>
</dbReference>
<evidence type="ECO:0000256" key="6">
    <source>
        <dbReference type="ARBA" id="ARBA00023136"/>
    </source>
</evidence>
<comment type="subcellular location">
    <subcellularLocation>
        <location evidence="1">Cell membrane</location>
        <topology evidence="1">Multi-pass membrane protein</topology>
    </subcellularLocation>
</comment>
<dbReference type="InterPro" id="IPR011066">
    <property type="entry name" value="MscS_channel_C_sf"/>
</dbReference>
<comment type="similarity">
    <text evidence="2">Belongs to the MscS (TC 1.A.23) family.</text>
</comment>
<dbReference type="Pfam" id="PF21082">
    <property type="entry name" value="MS_channel_3rd"/>
    <property type="match status" value="1"/>
</dbReference>
<dbReference type="Gene3D" id="3.30.70.100">
    <property type="match status" value="1"/>
</dbReference>
<reference evidence="11 12" key="1">
    <citation type="submission" date="2017-06" db="EMBL/GenBank/DDBJ databases">
        <authorList>
            <person name="Kim H.J."/>
            <person name="Triplett B.A."/>
        </authorList>
    </citation>
    <scope>NUCLEOTIDE SEQUENCE [LARGE SCALE GENOMIC DNA]</scope>
    <source>
        <strain evidence="11 12">DSM 45207</strain>
    </source>
</reference>
<feature type="domain" description="Mechanosensitive ion channel MscS C-terminal" evidence="9">
    <location>
        <begin position="225"/>
        <end position="309"/>
    </location>
</feature>
<gene>
    <name evidence="11" type="ORF">SAMN06265360_111129</name>
</gene>